<reference evidence="9 10" key="1">
    <citation type="journal article" date="2018" name="New Phytol.">
        <title>Phylogenomics of Endogonaceae and evolution of mycorrhizas within Mucoromycota.</title>
        <authorList>
            <person name="Chang Y."/>
            <person name="Desiro A."/>
            <person name="Na H."/>
            <person name="Sandor L."/>
            <person name="Lipzen A."/>
            <person name="Clum A."/>
            <person name="Barry K."/>
            <person name="Grigoriev I.V."/>
            <person name="Martin F.M."/>
            <person name="Stajich J.E."/>
            <person name="Smith M.E."/>
            <person name="Bonito G."/>
            <person name="Spatafora J.W."/>
        </authorList>
    </citation>
    <scope>NUCLEOTIDE SEQUENCE [LARGE SCALE GENOMIC DNA]</scope>
    <source>
        <strain evidence="9 10">GMNB39</strain>
    </source>
</reference>
<dbReference type="GO" id="GO:0005694">
    <property type="term" value="C:chromosome"/>
    <property type="evidence" value="ECO:0007669"/>
    <property type="project" value="UniProtKB-SubCell"/>
</dbReference>
<keyword evidence="6" id="KW-0479">Metal-binding</keyword>
<evidence type="ECO:0000256" key="2">
    <source>
        <dbReference type="ARBA" id="ARBA00022454"/>
    </source>
</evidence>
<organism evidence="9 10">
    <name type="scientific">Jimgerdemannia flammicorona</name>
    <dbReference type="NCBI Taxonomy" id="994334"/>
    <lineage>
        <taxon>Eukaryota</taxon>
        <taxon>Fungi</taxon>
        <taxon>Fungi incertae sedis</taxon>
        <taxon>Mucoromycota</taxon>
        <taxon>Mucoromycotina</taxon>
        <taxon>Endogonomycetes</taxon>
        <taxon>Endogonales</taxon>
        <taxon>Endogonaceae</taxon>
        <taxon>Jimgerdemannia</taxon>
    </lineage>
</organism>
<dbReference type="Gene3D" id="2.170.270.10">
    <property type="entry name" value="SET domain"/>
    <property type="match status" value="1"/>
</dbReference>
<sequence>MAATAKTIVPLSHTPSGPRELLVRQRSDRRERPAALAVQGWPPRRAQRYHLRVLVPMVVQNAAMVNPRRLEVRAEEKTFVRMLLADDFWIACAKHLHCIKHNIAYHPLSLFHSTHTQVFKTKHKGWGVRTRQAIRRGDFVGEYVGELLGRAEADARDSLKVAAGFMYFLNLPGEIKEGAFPGESDEVEDTETANV</sequence>
<evidence type="ECO:0000256" key="7">
    <source>
        <dbReference type="ARBA" id="ARBA00022833"/>
    </source>
</evidence>
<name>A0A433BAG1_9FUNG</name>
<comment type="caution">
    <text evidence="9">The sequence shown here is derived from an EMBL/GenBank/DDBJ whole genome shotgun (WGS) entry which is preliminary data.</text>
</comment>
<dbReference type="Proteomes" id="UP000268093">
    <property type="component" value="Unassembled WGS sequence"/>
</dbReference>
<comment type="subcellular location">
    <subcellularLocation>
        <location evidence="1">Chromosome</location>
    </subcellularLocation>
</comment>
<evidence type="ECO:0000256" key="3">
    <source>
        <dbReference type="ARBA" id="ARBA00022603"/>
    </source>
</evidence>
<evidence type="ECO:0000256" key="4">
    <source>
        <dbReference type="ARBA" id="ARBA00022679"/>
    </source>
</evidence>
<evidence type="ECO:0000313" key="9">
    <source>
        <dbReference type="EMBL" id="RUP21234.1"/>
    </source>
</evidence>
<keyword evidence="2" id="KW-0158">Chromosome</keyword>
<protein>
    <recommendedName>
        <fullName evidence="8">SET domain-containing protein</fullName>
    </recommendedName>
</protein>
<dbReference type="AlphaFoldDB" id="A0A433BAG1"/>
<dbReference type="OrthoDB" id="308383at2759"/>
<accession>A0A433BAG1</accession>
<dbReference type="EMBL" id="RBNI01014445">
    <property type="protein sequence ID" value="RUP21234.1"/>
    <property type="molecule type" value="Genomic_DNA"/>
</dbReference>
<dbReference type="SUPFAM" id="SSF82199">
    <property type="entry name" value="SET domain"/>
    <property type="match status" value="1"/>
</dbReference>
<keyword evidence="4" id="KW-0808">Transferase</keyword>
<evidence type="ECO:0000313" key="10">
    <source>
        <dbReference type="Proteomes" id="UP000268093"/>
    </source>
</evidence>
<evidence type="ECO:0000256" key="1">
    <source>
        <dbReference type="ARBA" id="ARBA00004286"/>
    </source>
</evidence>
<feature type="domain" description="SET" evidence="8">
    <location>
        <begin position="125"/>
        <end position="172"/>
    </location>
</feature>
<evidence type="ECO:0000259" key="8">
    <source>
        <dbReference type="Pfam" id="PF00856"/>
    </source>
</evidence>
<dbReference type="PANTHER" id="PTHR46223:SF3">
    <property type="entry name" value="HISTONE-LYSINE N-METHYLTRANSFERASE SET-23"/>
    <property type="match status" value="1"/>
</dbReference>
<dbReference type="GO" id="GO:0008168">
    <property type="term" value="F:methyltransferase activity"/>
    <property type="evidence" value="ECO:0007669"/>
    <property type="project" value="UniProtKB-KW"/>
</dbReference>
<dbReference type="InterPro" id="IPR001214">
    <property type="entry name" value="SET_dom"/>
</dbReference>
<dbReference type="GO" id="GO:0032259">
    <property type="term" value="P:methylation"/>
    <property type="evidence" value="ECO:0007669"/>
    <property type="project" value="UniProtKB-KW"/>
</dbReference>
<keyword evidence="10" id="KW-1185">Reference proteome</keyword>
<keyword evidence="3" id="KW-0489">Methyltransferase</keyword>
<keyword evidence="7" id="KW-0862">Zinc</keyword>
<dbReference type="GO" id="GO:0046872">
    <property type="term" value="F:metal ion binding"/>
    <property type="evidence" value="ECO:0007669"/>
    <property type="project" value="UniProtKB-KW"/>
</dbReference>
<proteinExistence type="predicted"/>
<dbReference type="Pfam" id="PF00856">
    <property type="entry name" value="SET"/>
    <property type="match status" value="1"/>
</dbReference>
<dbReference type="PANTHER" id="PTHR46223">
    <property type="entry name" value="HISTONE-LYSINE N-METHYLTRANSFERASE SUV39H"/>
    <property type="match status" value="1"/>
</dbReference>
<evidence type="ECO:0000256" key="6">
    <source>
        <dbReference type="ARBA" id="ARBA00022723"/>
    </source>
</evidence>
<evidence type="ECO:0000256" key="5">
    <source>
        <dbReference type="ARBA" id="ARBA00022691"/>
    </source>
</evidence>
<keyword evidence="5" id="KW-0949">S-adenosyl-L-methionine</keyword>
<dbReference type="InterPro" id="IPR046341">
    <property type="entry name" value="SET_dom_sf"/>
</dbReference>
<gene>
    <name evidence="9" type="ORF">BC936DRAFT_139195</name>
</gene>
<dbReference type="InterPro" id="IPR050973">
    <property type="entry name" value="H3K9_Histone-Lys_N-MTase"/>
</dbReference>